<keyword evidence="2" id="KW-0813">Transport</keyword>
<dbReference type="InterPro" id="IPR036640">
    <property type="entry name" value="ABC1_TM_sf"/>
</dbReference>
<dbReference type="PROSITE" id="PS50990">
    <property type="entry name" value="PEPTIDASE_C39"/>
    <property type="match status" value="1"/>
</dbReference>
<dbReference type="PANTHER" id="PTHR43394:SF1">
    <property type="entry name" value="ATP-BINDING CASSETTE SUB-FAMILY B MEMBER 10, MITOCHONDRIAL"/>
    <property type="match status" value="1"/>
</dbReference>
<keyword evidence="7 14" id="KW-0067">ATP-binding</keyword>
<dbReference type="EMBL" id="JXRA01000034">
    <property type="protein sequence ID" value="KIO77425.1"/>
    <property type="molecule type" value="Genomic_DNA"/>
</dbReference>
<evidence type="ECO:0000256" key="4">
    <source>
        <dbReference type="ARBA" id="ARBA00022692"/>
    </source>
</evidence>
<dbReference type="Gene3D" id="3.90.70.10">
    <property type="entry name" value="Cysteine proteinases"/>
    <property type="match status" value="1"/>
</dbReference>
<evidence type="ECO:0000256" key="9">
    <source>
        <dbReference type="ARBA" id="ARBA00023136"/>
    </source>
</evidence>
<dbReference type="InterPro" id="IPR005074">
    <property type="entry name" value="Peptidase_C39"/>
</dbReference>
<dbReference type="OrthoDB" id="9760358at2"/>
<feature type="domain" description="ABC transporter" evidence="11">
    <location>
        <begin position="483"/>
        <end position="719"/>
    </location>
</feature>
<gene>
    <name evidence="14" type="ORF">TH53_09080</name>
</gene>
<dbReference type="InterPro" id="IPR003593">
    <property type="entry name" value="AAA+_ATPase"/>
</dbReference>
<keyword evidence="15" id="KW-1185">Reference proteome</keyword>
<reference evidence="14 15" key="1">
    <citation type="submission" date="2015-01" db="EMBL/GenBank/DDBJ databases">
        <title>Draft genome sequence of Pedobacter sp. NL19 isolated from sludge of an effluent treatment pond in an abandoned uranium mine.</title>
        <authorList>
            <person name="Santos T."/>
            <person name="Caetano T."/>
            <person name="Covas C."/>
            <person name="Cruz A."/>
            <person name="Mendo S."/>
        </authorList>
    </citation>
    <scope>NUCLEOTIDE SEQUENCE [LARGE SCALE GENOMIC DNA]</scope>
    <source>
        <strain evidence="14 15">NL19</strain>
    </source>
</reference>
<dbReference type="InterPro" id="IPR017871">
    <property type="entry name" value="ABC_transporter-like_CS"/>
</dbReference>
<dbReference type="Pfam" id="PF03412">
    <property type="entry name" value="Peptidase_C39"/>
    <property type="match status" value="1"/>
</dbReference>
<dbReference type="Proteomes" id="UP000032049">
    <property type="component" value="Unassembled WGS sequence"/>
</dbReference>
<dbReference type="MEROPS" id="C39.001"/>
<dbReference type="SUPFAM" id="SSF52540">
    <property type="entry name" value="P-loop containing nucleoside triphosphate hydrolases"/>
    <property type="match status" value="1"/>
</dbReference>
<dbReference type="AlphaFoldDB" id="A0A0D0GMN5"/>
<evidence type="ECO:0000259" key="11">
    <source>
        <dbReference type="PROSITE" id="PS50893"/>
    </source>
</evidence>
<comment type="caution">
    <text evidence="14">The sequence shown here is derived from an EMBL/GenBank/DDBJ whole genome shotgun (WGS) entry which is preliminary data.</text>
</comment>
<feature type="domain" description="ABC transmembrane type-1" evidence="12">
    <location>
        <begin position="168"/>
        <end position="449"/>
    </location>
</feature>
<evidence type="ECO:0000259" key="12">
    <source>
        <dbReference type="PROSITE" id="PS50929"/>
    </source>
</evidence>
<dbReference type="PROSITE" id="PS00211">
    <property type="entry name" value="ABC_TRANSPORTER_1"/>
    <property type="match status" value="1"/>
</dbReference>
<dbReference type="InterPro" id="IPR039421">
    <property type="entry name" value="Type_1_exporter"/>
</dbReference>
<dbReference type="CDD" id="cd18571">
    <property type="entry name" value="ABC_6TM_peptidase_like"/>
    <property type="match status" value="1"/>
</dbReference>
<dbReference type="GO" id="GO:0005524">
    <property type="term" value="F:ATP binding"/>
    <property type="evidence" value="ECO:0007669"/>
    <property type="project" value="UniProtKB-KW"/>
</dbReference>
<dbReference type="Pfam" id="PF00005">
    <property type="entry name" value="ABC_tran"/>
    <property type="match status" value="1"/>
</dbReference>
<comment type="subcellular location">
    <subcellularLocation>
        <location evidence="1">Cell membrane</location>
        <topology evidence="1">Multi-pass membrane protein</topology>
    </subcellularLocation>
</comment>
<dbReference type="GO" id="GO:0005886">
    <property type="term" value="C:plasma membrane"/>
    <property type="evidence" value="ECO:0007669"/>
    <property type="project" value="UniProtKB-SubCell"/>
</dbReference>
<feature type="transmembrane region" description="Helical" evidence="10">
    <location>
        <begin position="277"/>
        <end position="300"/>
    </location>
</feature>
<dbReference type="PANTHER" id="PTHR43394">
    <property type="entry name" value="ATP-DEPENDENT PERMEASE MDL1, MITOCHONDRIAL"/>
    <property type="match status" value="1"/>
</dbReference>
<evidence type="ECO:0000256" key="6">
    <source>
        <dbReference type="ARBA" id="ARBA00022801"/>
    </source>
</evidence>
<evidence type="ECO:0000313" key="15">
    <source>
        <dbReference type="Proteomes" id="UP000032049"/>
    </source>
</evidence>
<accession>A0A0D0GMN5</accession>
<protein>
    <submittedName>
        <fullName evidence="14">ABC transporter ATP-binding protein</fullName>
    </submittedName>
</protein>
<evidence type="ECO:0000256" key="10">
    <source>
        <dbReference type="SAM" id="Phobius"/>
    </source>
</evidence>
<name>A0A0D0GMN5_9SPHI</name>
<evidence type="ECO:0000256" key="8">
    <source>
        <dbReference type="ARBA" id="ARBA00022989"/>
    </source>
</evidence>
<evidence type="ECO:0000256" key="1">
    <source>
        <dbReference type="ARBA" id="ARBA00004651"/>
    </source>
</evidence>
<dbReference type="GO" id="GO:0016887">
    <property type="term" value="F:ATP hydrolysis activity"/>
    <property type="evidence" value="ECO:0007669"/>
    <property type="project" value="InterPro"/>
</dbReference>
<dbReference type="STRING" id="1503925.TH53_09080"/>
<dbReference type="FunFam" id="3.40.50.300:FF:000221">
    <property type="entry name" value="Multidrug ABC transporter ATP-binding protein"/>
    <property type="match status" value="1"/>
</dbReference>
<dbReference type="InterPro" id="IPR003439">
    <property type="entry name" value="ABC_transporter-like_ATP-bd"/>
</dbReference>
<organism evidence="14 15">
    <name type="scientific">Pedobacter lusitanus</name>
    <dbReference type="NCBI Taxonomy" id="1503925"/>
    <lineage>
        <taxon>Bacteria</taxon>
        <taxon>Pseudomonadati</taxon>
        <taxon>Bacteroidota</taxon>
        <taxon>Sphingobacteriia</taxon>
        <taxon>Sphingobacteriales</taxon>
        <taxon>Sphingobacteriaceae</taxon>
        <taxon>Pedobacter</taxon>
    </lineage>
</organism>
<dbReference type="InterPro" id="IPR027417">
    <property type="entry name" value="P-loop_NTPase"/>
</dbReference>
<evidence type="ECO:0000256" key="2">
    <source>
        <dbReference type="ARBA" id="ARBA00022448"/>
    </source>
</evidence>
<dbReference type="SUPFAM" id="SSF90123">
    <property type="entry name" value="ABC transporter transmembrane region"/>
    <property type="match status" value="1"/>
</dbReference>
<dbReference type="GO" id="GO:0008233">
    <property type="term" value="F:peptidase activity"/>
    <property type="evidence" value="ECO:0007669"/>
    <property type="project" value="InterPro"/>
</dbReference>
<dbReference type="GO" id="GO:0015421">
    <property type="term" value="F:ABC-type oligopeptide transporter activity"/>
    <property type="evidence" value="ECO:0007669"/>
    <property type="project" value="TreeGrafter"/>
</dbReference>
<dbReference type="Gene3D" id="1.20.1560.10">
    <property type="entry name" value="ABC transporter type 1, transmembrane domain"/>
    <property type="match status" value="1"/>
</dbReference>
<feature type="domain" description="Peptidase C39" evidence="13">
    <location>
        <begin position="8"/>
        <end position="127"/>
    </location>
</feature>
<feature type="transmembrane region" description="Helical" evidence="10">
    <location>
        <begin position="200"/>
        <end position="221"/>
    </location>
</feature>
<evidence type="ECO:0000256" key="3">
    <source>
        <dbReference type="ARBA" id="ARBA00022475"/>
    </source>
</evidence>
<dbReference type="GO" id="GO:0006508">
    <property type="term" value="P:proteolysis"/>
    <property type="evidence" value="ECO:0007669"/>
    <property type="project" value="InterPro"/>
</dbReference>
<dbReference type="InterPro" id="IPR011527">
    <property type="entry name" value="ABC1_TM_dom"/>
</dbReference>
<keyword evidence="6" id="KW-0378">Hydrolase</keyword>
<evidence type="ECO:0000313" key="14">
    <source>
        <dbReference type="EMBL" id="KIO77425.1"/>
    </source>
</evidence>
<keyword evidence="9 10" id="KW-0472">Membrane</keyword>
<sequence>MSFPFYKQFDLMDCGPTCLRMIARHYGRSFKIQTLRQYCEINREGVSLLGIHNAAEKIGFETDAIRTDLEGLKDAELPAILHWRQNHFVVLYKIKNNKFYLADPGNGLIRLNTEDFVNNWTDREESGEGLALLLYPTEQFEAQANEQGSEVRWSFLFGYFMAYRKLIIQLLFGLAAGSLLQLIAPFLTQSIVDIGINTRNLNFIYMILIAQGALIIGRVSVEFIRSWILLHISIRVNISILTDFIIKLMKLPMGFFDTKMTGDIMQRMNDQKKIETFLTGTALTTLFSIFNLLIFSIVIAYYNLTIFFVFLTSSVLYIGWITLFLKRRKVLNYKSFEISAKNQSTVVQLIAGMQEIKLNNCEQQKRWEWEDIQAGLFNINVKNLALNQYQQGGSLFINEGKNLLIAFLSARAVIYGDMTLGAMVAVQYIIGQLNSPIEQMLGFIQGFQDAKISLERLNEIYQMDDEEQPGQEWNENVPAGQGLSIEHLSFRYPGTGNLAVLKDISLHIPQGKTTAIVGMSGSGKTTILKLLLRFYKPDQGAIKIGTASLDSISYKAWRGECGVVMQDGFIFSDTIEHNIAVGESPADPEKLKHAIRIANIQDFIDSLPRGLNTMIGAEGNGISQGQLQRMLIARAVYKDPQYIFFDEATNSLDANNEWMIMNNLKEFFTGRTVIIVAHRLSTVKDADNIVVLDKGKIIEQGTHQELTNLKGAYYLLVKNQLELGT</sequence>
<proteinExistence type="predicted"/>
<feature type="transmembrane region" description="Helical" evidence="10">
    <location>
        <begin position="166"/>
        <end position="188"/>
    </location>
</feature>
<dbReference type="CDD" id="cd02418">
    <property type="entry name" value="Peptidase_C39B"/>
    <property type="match status" value="1"/>
</dbReference>
<keyword evidence="8 10" id="KW-1133">Transmembrane helix</keyword>
<dbReference type="RefSeq" id="WP_041880933.1">
    <property type="nucleotide sequence ID" value="NZ_CP157278.1"/>
</dbReference>
<feature type="transmembrane region" description="Helical" evidence="10">
    <location>
        <begin position="227"/>
        <end position="246"/>
    </location>
</feature>
<dbReference type="PROSITE" id="PS50929">
    <property type="entry name" value="ABC_TM1F"/>
    <property type="match status" value="1"/>
</dbReference>
<keyword evidence="3" id="KW-1003">Cell membrane</keyword>
<feature type="transmembrane region" description="Helical" evidence="10">
    <location>
        <begin position="306"/>
        <end position="325"/>
    </location>
</feature>
<dbReference type="PROSITE" id="PS50893">
    <property type="entry name" value="ABC_TRANSPORTER_2"/>
    <property type="match status" value="1"/>
</dbReference>
<dbReference type="SMART" id="SM00382">
    <property type="entry name" value="AAA"/>
    <property type="match status" value="1"/>
</dbReference>
<evidence type="ECO:0000259" key="13">
    <source>
        <dbReference type="PROSITE" id="PS50990"/>
    </source>
</evidence>
<keyword evidence="4 10" id="KW-0812">Transmembrane</keyword>
<feature type="transmembrane region" description="Helical" evidence="10">
    <location>
        <begin position="403"/>
        <end position="430"/>
    </location>
</feature>
<evidence type="ECO:0000256" key="7">
    <source>
        <dbReference type="ARBA" id="ARBA00022840"/>
    </source>
</evidence>
<dbReference type="Pfam" id="PF00664">
    <property type="entry name" value="ABC_membrane"/>
    <property type="match status" value="1"/>
</dbReference>
<keyword evidence="5" id="KW-0547">Nucleotide-binding</keyword>
<evidence type="ECO:0000256" key="5">
    <source>
        <dbReference type="ARBA" id="ARBA00022741"/>
    </source>
</evidence>
<dbReference type="Gene3D" id="3.40.50.300">
    <property type="entry name" value="P-loop containing nucleotide triphosphate hydrolases"/>
    <property type="match status" value="1"/>
</dbReference>